<name>A0A9P1JRV6_9PROT</name>
<evidence type="ECO:0000313" key="1">
    <source>
        <dbReference type="EMBL" id="CCC98553.1"/>
    </source>
</evidence>
<protein>
    <submittedName>
        <fullName evidence="1">Uncharacterized protein</fullName>
    </submittedName>
</protein>
<sequence length="55" mass="6046">MSGYGLPSESPAVESQHAYLPLGTGPLMTGSAKKDAVRRCITTEGHWHVRVRRPR</sequence>
<dbReference type="EMBL" id="HE577327">
    <property type="protein sequence ID" value="CCC98553.1"/>
    <property type="molecule type" value="Genomic_DNA"/>
</dbReference>
<reference evidence="1 2" key="1">
    <citation type="journal article" date="2011" name="PLoS Genet.">
        <title>Azospirillum genomes reveal transition of bacteria from aquatic to terrestrial environments.</title>
        <authorList>
            <person name="Wisniewski-Dye F."/>
            <person name="Borziak K."/>
            <person name="Khalsa-Moyers G."/>
            <person name="Alexandre G."/>
            <person name="Sukharnikov L.O."/>
            <person name="Wuichet K."/>
            <person name="Hurst G.B."/>
            <person name="McDonald W.H."/>
            <person name="Robertson J.S."/>
            <person name="Barbe V."/>
            <person name="Calteau A."/>
            <person name="Rouy Z."/>
            <person name="Mangenot S."/>
            <person name="Prigent-Combaret C."/>
            <person name="Normand P."/>
            <person name="Boyer M."/>
            <person name="Siguier P."/>
            <person name="Dessaux Y."/>
            <person name="Elmerich C."/>
            <person name="Condemine G."/>
            <person name="Krishnen G."/>
            <person name="Kennedy I."/>
            <person name="Paterson A.H."/>
            <person name="Gonzalez V."/>
            <person name="Mavingui P."/>
            <person name="Zhulin I.B."/>
        </authorList>
    </citation>
    <scope>NUCLEOTIDE SEQUENCE [LARGE SCALE GENOMIC DNA]</scope>
    <source>
        <strain evidence="1 2">Sp245</strain>
    </source>
</reference>
<evidence type="ECO:0000313" key="2">
    <source>
        <dbReference type="Proteomes" id="UP000007319"/>
    </source>
</evidence>
<organism evidence="1 2">
    <name type="scientific">Azospirillum baldaniorum</name>
    <dbReference type="NCBI Taxonomy" id="1064539"/>
    <lineage>
        <taxon>Bacteria</taxon>
        <taxon>Pseudomonadati</taxon>
        <taxon>Pseudomonadota</taxon>
        <taxon>Alphaproteobacteria</taxon>
        <taxon>Rhodospirillales</taxon>
        <taxon>Azospirillaceae</taxon>
        <taxon>Azospirillum</taxon>
    </lineage>
</organism>
<gene>
    <name evidence="1" type="ORF">AZOBR_140283</name>
</gene>
<dbReference type="AlphaFoldDB" id="A0A9P1JRV6"/>
<dbReference type="KEGG" id="abs:AZOBR_140283"/>
<proteinExistence type="predicted"/>
<keyword evidence="2" id="KW-1185">Reference proteome</keyword>
<dbReference type="Proteomes" id="UP000007319">
    <property type="component" value="Chromosome"/>
</dbReference>
<accession>A0A9P1JRV6</accession>